<protein>
    <submittedName>
        <fullName evidence="1">Uncharacterized protein</fullName>
    </submittedName>
</protein>
<dbReference type="InterPro" id="IPR008042">
    <property type="entry name" value="Retrotrans_Pao"/>
</dbReference>
<dbReference type="EMBL" id="BMAW01125118">
    <property type="protein sequence ID" value="GFU10914.1"/>
    <property type="molecule type" value="Genomic_DNA"/>
</dbReference>
<gene>
    <name evidence="1" type="primary">AVEN_91150_1</name>
    <name evidence="1" type="ORF">NPIL_224261</name>
</gene>
<dbReference type="Pfam" id="PF05380">
    <property type="entry name" value="Peptidase_A17"/>
    <property type="match status" value="1"/>
</dbReference>
<evidence type="ECO:0000313" key="2">
    <source>
        <dbReference type="Proteomes" id="UP000887013"/>
    </source>
</evidence>
<dbReference type="OrthoDB" id="8039504at2759"/>
<sequence length="75" mass="8962">WKLSLEWDEEITGSLRQEFLHWFRELKVLENVTVPRWINVNPENMKNFSIHTFCDASRDAYAAVTYLVQEGECEK</sequence>
<comment type="caution">
    <text evidence="1">The sequence shown here is derived from an EMBL/GenBank/DDBJ whole genome shotgun (WGS) entry which is preliminary data.</text>
</comment>
<evidence type="ECO:0000313" key="1">
    <source>
        <dbReference type="EMBL" id="GFU10914.1"/>
    </source>
</evidence>
<proteinExistence type="predicted"/>
<feature type="non-terminal residue" evidence="1">
    <location>
        <position position="75"/>
    </location>
</feature>
<keyword evidence="2" id="KW-1185">Reference proteome</keyword>
<dbReference type="AlphaFoldDB" id="A0A8X6UG42"/>
<organism evidence="1 2">
    <name type="scientific">Nephila pilipes</name>
    <name type="common">Giant wood spider</name>
    <name type="synonym">Nephila maculata</name>
    <dbReference type="NCBI Taxonomy" id="299642"/>
    <lineage>
        <taxon>Eukaryota</taxon>
        <taxon>Metazoa</taxon>
        <taxon>Ecdysozoa</taxon>
        <taxon>Arthropoda</taxon>
        <taxon>Chelicerata</taxon>
        <taxon>Arachnida</taxon>
        <taxon>Araneae</taxon>
        <taxon>Araneomorphae</taxon>
        <taxon>Entelegynae</taxon>
        <taxon>Araneoidea</taxon>
        <taxon>Nephilidae</taxon>
        <taxon>Nephila</taxon>
    </lineage>
</organism>
<name>A0A8X6UG42_NEPPI</name>
<feature type="non-terminal residue" evidence="1">
    <location>
        <position position="1"/>
    </location>
</feature>
<reference evidence="1" key="1">
    <citation type="submission" date="2020-08" db="EMBL/GenBank/DDBJ databases">
        <title>Multicomponent nature underlies the extraordinary mechanical properties of spider dragline silk.</title>
        <authorList>
            <person name="Kono N."/>
            <person name="Nakamura H."/>
            <person name="Mori M."/>
            <person name="Yoshida Y."/>
            <person name="Ohtoshi R."/>
            <person name="Malay A.D."/>
            <person name="Moran D.A.P."/>
            <person name="Tomita M."/>
            <person name="Numata K."/>
            <person name="Arakawa K."/>
        </authorList>
    </citation>
    <scope>NUCLEOTIDE SEQUENCE</scope>
</reference>
<dbReference type="Proteomes" id="UP000887013">
    <property type="component" value="Unassembled WGS sequence"/>
</dbReference>
<accession>A0A8X6UG42</accession>